<evidence type="ECO:0000313" key="1">
    <source>
        <dbReference type="EMBL" id="EJW97124.1"/>
    </source>
</evidence>
<reference evidence="1" key="1">
    <citation type="journal article" date="2012" name="PLoS ONE">
        <title>Gene sets for utilization of primary and secondary nutrition supplies in the distal gut of endangered iberian lynx.</title>
        <authorList>
            <person name="Alcaide M."/>
            <person name="Messina E."/>
            <person name="Richter M."/>
            <person name="Bargiela R."/>
            <person name="Peplies J."/>
            <person name="Huws S.A."/>
            <person name="Newbold C.J."/>
            <person name="Golyshin P.N."/>
            <person name="Simon M.A."/>
            <person name="Lopez G."/>
            <person name="Yakimov M.M."/>
            <person name="Ferrer M."/>
        </authorList>
    </citation>
    <scope>NUCLEOTIDE SEQUENCE</scope>
</reference>
<gene>
    <name evidence="1" type="ORF">EVA_14767</name>
</gene>
<sequence length="35" mass="3863">MRATALRIIKPQFEALEASVTSIASNNETANRVFL</sequence>
<dbReference type="AlphaFoldDB" id="J9GCL0"/>
<protein>
    <submittedName>
        <fullName evidence="1">Uncharacterized protein</fullName>
    </submittedName>
</protein>
<comment type="caution">
    <text evidence="1">The sequence shown here is derived from an EMBL/GenBank/DDBJ whole genome shotgun (WGS) entry which is preliminary data.</text>
</comment>
<dbReference type="EMBL" id="AMCI01004928">
    <property type="protein sequence ID" value="EJW97124.1"/>
    <property type="molecule type" value="Genomic_DNA"/>
</dbReference>
<name>J9GCL0_9ZZZZ</name>
<organism evidence="1">
    <name type="scientific">gut metagenome</name>
    <dbReference type="NCBI Taxonomy" id="749906"/>
    <lineage>
        <taxon>unclassified sequences</taxon>
        <taxon>metagenomes</taxon>
        <taxon>organismal metagenomes</taxon>
    </lineage>
</organism>
<proteinExistence type="predicted"/>
<accession>J9GCL0</accession>